<dbReference type="GO" id="GO:0046872">
    <property type="term" value="F:metal ion binding"/>
    <property type="evidence" value="ECO:0007669"/>
    <property type="project" value="UniProtKB-UniRule"/>
</dbReference>
<dbReference type="UniPathway" id="UPA00344"/>
<comment type="caution">
    <text evidence="3">The sequence shown here is derived from an EMBL/GenBank/DDBJ whole genome shotgun (WGS) entry which is preliminary data.</text>
</comment>
<comment type="pathway">
    <text evidence="1">Cofactor biosynthesis; molybdopterin biosynthesis.</text>
</comment>
<comment type="catalytic activity">
    <reaction evidence="1">
        <text>adenylyl-molybdopterin + molybdate = Mo-molybdopterin + AMP + H(+)</text>
        <dbReference type="Rhea" id="RHEA:35047"/>
        <dbReference type="ChEBI" id="CHEBI:15378"/>
        <dbReference type="ChEBI" id="CHEBI:36264"/>
        <dbReference type="ChEBI" id="CHEBI:62727"/>
        <dbReference type="ChEBI" id="CHEBI:71302"/>
        <dbReference type="ChEBI" id="CHEBI:456215"/>
    </reaction>
</comment>
<dbReference type="EMBL" id="LSKU01000002">
    <property type="protein sequence ID" value="KXG42599.1"/>
    <property type="molecule type" value="Genomic_DNA"/>
</dbReference>
<dbReference type="GO" id="GO:0006777">
    <property type="term" value="P:Mo-molybdopterin cofactor biosynthetic process"/>
    <property type="evidence" value="ECO:0007669"/>
    <property type="project" value="UniProtKB-UniRule"/>
</dbReference>
<keyword evidence="1" id="KW-0808">Transferase</keyword>
<dbReference type="GO" id="GO:0005829">
    <property type="term" value="C:cytosol"/>
    <property type="evidence" value="ECO:0007669"/>
    <property type="project" value="TreeGrafter"/>
</dbReference>
<protein>
    <recommendedName>
        <fullName evidence="1">Molybdopterin molybdenumtransferase</fullName>
        <ecNumber evidence="1">2.10.1.1</ecNumber>
    </recommendedName>
</protein>
<accession>A0A135L104</accession>
<dbReference type="GO" id="GO:0061599">
    <property type="term" value="F:molybdopterin molybdotransferase activity"/>
    <property type="evidence" value="ECO:0007669"/>
    <property type="project" value="UniProtKB-UniRule"/>
</dbReference>
<organism evidence="3 4">
    <name type="scientific">Tepidibacillus decaturensis</name>
    <dbReference type="NCBI Taxonomy" id="1413211"/>
    <lineage>
        <taxon>Bacteria</taxon>
        <taxon>Bacillati</taxon>
        <taxon>Bacillota</taxon>
        <taxon>Bacilli</taxon>
        <taxon>Bacillales</taxon>
        <taxon>Bacillaceae</taxon>
        <taxon>Tepidibacillus</taxon>
    </lineage>
</organism>
<keyword evidence="1" id="KW-0500">Molybdenum</keyword>
<dbReference type="SUPFAM" id="SSF53218">
    <property type="entry name" value="Molybdenum cofactor biosynthesis proteins"/>
    <property type="match status" value="1"/>
</dbReference>
<evidence type="ECO:0000256" key="1">
    <source>
        <dbReference type="RuleBase" id="RU365090"/>
    </source>
</evidence>
<dbReference type="EC" id="2.10.1.1" evidence="1"/>
<dbReference type="InterPro" id="IPR001453">
    <property type="entry name" value="MoaB/Mog_dom"/>
</dbReference>
<dbReference type="Pfam" id="PF00994">
    <property type="entry name" value="MoCF_biosynth"/>
    <property type="match status" value="1"/>
</dbReference>
<dbReference type="STRING" id="1413211.U473_13945"/>
<dbReference type="OrthoDB" id="9767940at2"/>
<dbReference type="CDD" id="cd03522">
    <property type="entry name" value="MoeA_like"/>
    <property type="match status" value="1"/>
</dbReference>
<name>A0A135L104_9BACI</name>
<dbReference type="AlphaFoldDB" id="A0A135L104"/>
<dbReference type="Gene3D" id="3.40.980.10">
    <property type="entry name" value="MoaB/Mog-like domain"/>
    <property type="match status" value="1"/>
</dbReference>
<comment type="function">
    <text evidence="1">Catalyzes the insertion of molybdate into adenylated molybdopterin with the concomitant release of AMP.</text>
</comment>
<keyword evidence="1" id="KW-0460">Magnesium</keyword>
<dbReference type="Proteomes" id="UP000070352">
    <property type="component" value="Unassembled WGS sequence"/>
</dbReference>
<dbReference type="InterPro" id="IPR036425">
    <property type="entry name" value="MoaB/Mog-like_dom_sf"/>
</dbReference>
<proteinExistence type="inferred from homology"/>
<sequence length="326" mass="35915">MLKEIKVEDAIGYALAHDLTKIVPGEFKGRAFKKGHIITEEDIPELLKIGKEHIYVIVLEKGYLHENEAAIRMAKAITGQHVLTNEPHEGKVTLTSEIYGLAKVNEEIVHQINAIPDLALATVLNNKIVQPGAKLAGTRALPLIVEERYIEQVEAITKGKTVIGVKPFKPFKTGLVTTGSEVFKGRIKDRFGPVVEKKLKAFGSELVEQRFAPDDVEQIKAEIKYFLDKKVDMVLLSGGMSVDPDDRTPFAIREMATEVITQGTPMLPGSMLMVAYSENTPILGLPGGVLHDPFTAFDVVLPRILVGEKVTKEEIIRLGYGGYYGC</sequence>
<keyword evidence="1" id="KW-0479">Metal-binding</keyword>
<dbReference type="PANTHER" id="PTHR10192">
    <property type="entry name" value="MOLYBDOPTERIN BIOSYNTHESIS PROTEIN"/>
    <property type="match status" value="1"/>
</dbReference>
<dbReference type="SMART" id="SM00852">
    <property type="entry name" value="MoCF_biosynth"/>
    <property type="match status" value="1"/>
</dbReference>
<comment type="similarity">
    <text evidence="1">Belongs to the MoeA family.</text>
</comment>
<feature type="domain" description="MoaB/Mog" evidence="2">
    <location>
        <begin position="174"/>
        <end position="306"/>
    </location>
</feature>
<evidence type="ECO:0000313" key="4">
    <source>
        <dbReference type="Proteomes" id="UP000070352"/>
    </source>
</evidence>
<evidence type="ECO:0000313" key="3">
    <source>
        <dbReference type="EMBL" id="KXG42599.1"/>
    </source>
</evidence>
<reference evidence="3 4" key="1">
    <citation type="submission" date="2016-02" db="EMBL/GenBank/DDBJ databases">
        <title>Draft Genome for Tepidibacillus decaturensis nov. sp. Strain Z9, an Anaerobic, Moderately Thermophilic and Heterotrophic Bacterium from Deep Subsurface of the Illinois Basin, USA.</title>
        <authorList>
            <person name="Dong Y."/>
            <person name="Chang J.Y."/>
            <person name="Sanford R."/>
            <person name="Fouke B.W."/>
        </authorList>
    </citation>
    <scope>NUCLEOTIDE SEQUENCE [LARGE SCALE GENOMIC DNA]</scope>
    <source>
        <strain evidence="3 4">Z9</strain>
    </source>
</reference>
<comment type="cofactor">
    <cofactor evidence="1">
        <name>Mg(2+)</name>
        <dbReference type="ChEBI" id="CHEBI:18420"/>
    </cofactor>
</comment>
<dbReference type="InterPro" id="IPR038987">
    <property type="entry name" value="MoeA-like"/>
</dbReference>
<keyword evidence="4" id="KW-1185">Reference proteome</keyword>
<keyword evidence="1" id="KW-0501">Molybdenum cofactor biosynthesis</keyword>
<evidence type="ECO:0000259" key="2">
    <source>
        <dbReference type="SMART" id="SM00852"/>
    </source>
</evidence>
<gene>
    <name evidence="3" type="ORF">U473_13945</name>
</gene>
<dbReference type="PANTHER" id="PTHR10192:SF28">
    <property type="entry name" value="MOLYBDOPTERIN MOLYBDENUMTRANSFERASE"/>
    <property type="match status" value="1"/>
</dbReference>
<dbReference type="RefSeq" id="WP_068727892.1">
    <property type="nucleotide sequence ID" value="NZ_LSKU01000002.1"/>
</dbReference>